<feature type="compositionally biased region" description="Polar residues" evidence="1">
    <location>
        <begin position="131"/>
        <end position="147"/>
    </location>
</feature>
<reference evidence="4" key="1">
    <citation type="submission" date="2013-06" db="EMBL/GenBank/DDBJ databases">
        <authorList>
            <person name="Zhao Q."/>
        </authorList>
    </citation>
    <scope>NUCLEOTIDE SEQUENCE</scope>
    <source>
        <strain evidence="4">cv. W1943</strain>
    </source>
</reference>
<accession>A0A0E0R0P9</accession>
<dbReference type="Proteomes" id="UP000008022">
    <property type="component" value="Unassembled WGS sequence"/>
</dbReference>
<evidence type="ECO:0000313" key="4">
    <source>
        <dbReference type="Proteomes" id="UP000008022"/>
    </source>
</evidence>
<dbReference type="STRING" id="4529.A0A0E0R0P9"/>
<dbReference type="OMA" id="VDILHEH"/>
<evidence type="ECO:0000313" key="3">
    <source>
        <dbReference type="EnsemblPlants" id="ORUFI10G14890.1"/>
    </source>
</evidence>
<dbReference type="PANTHER" id="PTHR46934:SF9">
    <property type="entry name" value="MYB_SANT-LIKE DOMAIN-CONTAINING PROTEIN"/>
    <property type="match status" value="1"/>
</dbReference>
<proteinExistence type="predicted"/>
<sequence length="278" mass="31385">MSTERIRASWNSTLEKGLVDILHEHNQPRFRAQNAWIPDGWRSIVNKFNEMFPYAYFSKQQIQEKEKELKANYKIIKNARKESGSIATGDLCFTSTEEVTPSSNQNMEKAQEASSLDGQPNPLSTLDGPEASSTSMEKAQESSTPNKSGEEGAPGKKRKKNQVALVLENYLEFKKDQTQMVVEKLVQASKEENDCSIPKCIAAVEMIQELTDEEKAKALGLFRCPLNREIFMNTTSPIATDLTLDIQLCSQMRAAMEIVDAHECRKKTLPRYLQMIIA</sequence>
<feature type="region of interest" description="Disordered" evidence="1">
    <location>
        <begin position="97"/>
        <end position="159"/>
    </location>
</feature>
<dbReference type="PANTHER" id="PTHR46934">
    <property type="entry name" value="MYB_DNA-BIND_3 DOMAIN-CONTAINING PROTEIN-RELATED"/>
    <property type="match status" value="1"/>
</dbReference>
<dbReference type="AlphaFoldDB" id="A0A0E0R0P9"/>
<protein>
    <recommendedName>
        <fullName evidence="2">Myb/SANT-like domain-containing protein</fullName>
    </recommendedName>
</protein>
<evidence type="ECO:0000256" key="1">
    <source>
        <dbReference type="SAM" id="MobiDB-lite"/>
    </source>
</evidence>
<evidence type="ECO:0000259" key="2">
    <source>
        <dbReference type="Pfam" id="PF12776"/>
    </source>
</evidence>
<dbReference type="eggNOG" id="ENOG502RRRG">
    <property type="taxonomic scope" value="Eukaryota"/>
</dbReference>
<feature type="domain" description="Myb/SANT-like" evidence="2">
    <location>
        <begin position="9"/>
        <end position="84"/>
    </location>
</feature>
<feature type="compositionally biased region" description="Polar residues" evidence="1">
    <location>
        <begin position="97"/>
        <end position="124"/>
    </location>
</feature>
<dbReference type="Gramene" id="ORUFI10G14890.1">
    <property type="protein sequence ID" value="ORUFI10G14890.1"/>
    <property type="gene ID" value="ORUFI10G14890"/>
</dbReference>
<organism evidence="3 4">
    <name type="scientific">Oryza rufipogon</name>
    <name type="common">Brownbeard rice</name>
    <name type="synonym">Asian wild rice</name>
    <dbReference type="NCBI Taxonomy" id="4529"/>
    <lineage>
        <taxon>Eukaryota</taxon>
        <taxon>Viridiplantae</taxon>
        <taxon>Streptophyta</taxon>
        <taxon>Embryophyta</taxon>
        <taxon>Tracheophyta</taxon>
        <taxon>Spermatophyta</taxon>
        <taxon>Magnoliopsida</taxon>
        <taxon>Liliopsida</taxon>
        <taxon>Poales</taxon>
        <taxon>Poaceae</taxon>
        <taxon>BOP clade</taxon>
        <taxon>Oryzoideae</taxon>
        <taxon>Oryzeae</taxon>
        <taxon>Oryzinae</taxon>
        <taxon>Oryza</taxon>
    </lineage>
</organism>
<dbReference type="InterPro" id="IPR024752">
    <property type="entry name" value="Myb/SANT-like_dom"/>
</dbReference>
<keyword evidence="4" id="KW-1185">Reference proteome</keyword>
<reference evidence="3" key="2">
    <citation type="submission" date="2015-06" db="UniProtKB">
        <authorList>
            <consortium name="EnsemblPlants"/>
        </authorList>
    </citation>
    <scope>IDENTIFICATION</scope>
</reference>
<dbReference type="EnsemblPlants" id="ORUFI10G14890.1">
    <property type="protein sequence ID" value="ORUFI10G14890.1"/>
    <property type="gene ID" value="ORUFI10G14890"/>
</dbReference>
<name>A0A0E0R0P9_ORYRU</name>
<dbReference type="Pfam" id="PF12776">
    <property type="entry name" value="Myb_DNA-bind_3"/>
    <property type="match status" value="1"/>
</dbReference>
<dbReference type="HOGENOM" id="CLU_028568_0_0_1"/>